<evidence type="ECO:0000256" key="1">
    <source>
        <dbReference type="ARBA" id="ARBA00001968"/>
    </source>
</evidence>
<reference evidence="8" key="1">
    <citation type="submission" date="2020-04" db="EMBL/GenBank/DDBJ databases">
        <authorList>
            <person name="Alioto T."/>
            <person name="Alioto T."/>
            <person name="Gomez Garrido J."/>
        </authorList>
    </citation>
    <scope>NUCLEOTIDE SEQUENCE</scope>
    <source>
        <strain evidence="8">A484AB</strain>
    </source>
</reference>
<dbReference type="InterPro" id="IPR027806">
    <property type="entry name" value="HARBI1_dom"/>
</dbReference>
<name>A0A7D9KFN3_PARCT</name>
<keyword evidence="5" id="KW-0479">Metal-binding</keyword>
<evidence type="ECO:0000256" key="4">
    <source>
        <dbReference type="ARBA" id="ARBA00022722"/>
    </source>
</evidence>
<dbReference type="PANTHER" id="PTHR22930:SF85">
    <property type="entry name" value="GH03217P-RELATED"/>
    <property type="match status" value="1"/>
</dbReference>
<accession>A0A7D9KFN3</accession>
<comment type="subcellular location">
    <subcellularLocation>
        <location evidence="2">Nucleus</location>
    </subcellularLocation>
</comment>
<gene>
    <name evidence="8" type="ORF">PACLA_8A056927</name>
</gene>
<keyword evidence="9" id="KW-1185">Reference proteome</keyword>
<evidence type="ECO:0000313" key="9">
    <source>
        <dbReference type="Proteomes" id="UP001152795"/>
    </source>
</evidence>
<keyword evidence="6" id="KW-0378">Hydrolase</keyword>
<dbReference type="GO" id="GO:0046872">
    <property type="term" value="F:metal ion binding"/>
    <property type="evidence" value="ECO:0007669"/>
    <property type="project" value="UniProtKB-KW"/>
</dbReference>
<dbReference type="Pfam" id="PF13359">
    <property type="entry name" value="DDE_Tnp_4"/>
    <property type="match status" value="1"/>
</dbReference>
<organism evidence="8 9">
    <name type="scientific">Paramuricea clavata</name>
    <name type="common">Red gorgonian</name>
    <name type="synonym">Violescent sea-whip</name>
    <dbReference type="NCBI Taxonomy" id="317549"/>
    <lineage>
        <taxon>Eukaryota</taxon>
        <taxon>Metazoa</taxon>
        <taxon>Cnidaria</taxon>
        <taxon>Anthozoa</taxon>
        <taxon>Octocorallia</taxon>
        <taxon>Malacalcyonacea</taxon>
        <taxon>Plexauridae</taxon>
        <taxon>Paramuricea</taxon>
    </lineage>
</organism>
<dbReference type="Proteomes" id="UP001152795">
    <property type="component" value="Unassembled WGS sequence"/>
</dbReference>
<dbReference type="InterPro" id="IPR045249">
    <property type="entry name" value="HARBI1-like"/>
</dbReference>
<dbReference type="GO" id="GO:0004518">
    <property type="term" value="F:nuclease activity"/>
    <property type="evidence" value="ECO:0007669"/>
    <property type="project" value="UniProtKB-KW"/>
</dbReference>
<dbReference type="AlphaFoldDB" id="A0A7D9KFN3"/>
<evidence type="ECO:0000256" key="3">
    <source>
        <dbReference type="ARBA" id="ARBA00006958"/>
    </source>
</evidence>
<evidence type="ECO:0000256" key="2">
    <source>
        <dbReference type="ARBA" id="ARBA00004123"/>
    </source>
</evidence>
<comment type="caution">
    <text evidence="8">The sequence shown here is derived from an EMBL/GenBank/DDBJ whole genome shotgun (WGS) entry which is preliminary data.</text>
</comment>
<proteinExistence type="inferred from homology"/>
<evidence type="ECO:0000313" key="8">
    <source>
        <dbReference type="EMBL" id="CAB4044771.1"/>
    </source>
</evidence>
<comment type="cofactor">
    <cofactor evidence="1">
        <name>a divalent metal cation</name>
        <dbReference type="ChEBI" id="CHEBI:60240"/>
    </cofactor>
</comment>
<dbReference type="EMBL" id="CACRXK020036124">
    <property type="protein sequence ID" value="CAB4044771.1"/>
    <property type="molecule type" value="Genomic_DNA"/>
</dbReference>
<evidence type="ECO:0000256" key="5">
    <source>
        <dbReference type="ARBA" id="ARBA00022723"/>
    </source>
</evidence>
<comment type="similarity">
    <text evidence="3">Belongs to the HARBI1 family.</text>
</comment>
<dbReference type="PANTHER" id="PTHR22930">
    <property type="match status" value="1"/>
</dbReference>
<keyword evidence="4" id="KW-0540">Nuclease</keyword>
<evidence type="ECO:0000256" key="7">
    <source>
        <dbReference type="ARBA" id="ARBA00023242"/>
    </source>
</evidence>
<sequence>MCGLGVTNIHKIVIEVCEVMVTHLWQDYVSSYFPLTEEHMKEKIIDMEDIWQFPRCWAAVDGCHISIKCPDGGAKAAKEYHNFTNFHSIVLMGLVDTKYRFVWASAGIPGNTHDAMILQSTQLWKDIVEHNSIPSMSKEICNVEIGPLIVADSAFPCTTWIMKPYSNAVLSPEETLIIGCLGQGWLPNVHMVS</sequence>
<dbReference type="GO" id="GO:0005634">
    <property type="term" value="C:nucleus"/>
    <property type="evidence" value="ECO:0007669"/>
    <property type="project" value="UniProtKB-SubCell"/>
</dbReference>
<keyword evidence="7" id="KW-0539">Nucleus</keyword>
<evidence type="ECO:0000256" key="6">
    <source>
        <dbReference type="ARBA" id="ARBA00022801"/>
    </source>
</evidence>
<dbReference type="OrthoDB" id="5980486at2759"/>
<dbReference type="GO" id="GO:0016787">
    <property type="term" value="F:hydrolase activity"/>
    <property type="evidence" value="ECO:0007669"/>
    <property type="project" value="UniProtKB-KW"/>
</dbReference>
<protein>
    <submittedName>
        <fullName evidence="8">Uncharacterized protein</fullName>
    </submittedName>
</protein>